<sequence>MSPPPITELPPEMLGEIAIRTSLADLIHLSRTCKSLHRFLFAHNSRYIWKAKLASIEGLPACPADLSEYAYADLVSLSTSCQGCDASGCATVDWDLRVRLCQKCLSAVITTFDEARPPFRLRVRLGVAKFPSVKIRDLVRVRSPIPHGCAFVTKELDAIRAELKTMDVRTKAVFIKQRKAMMVEVRLHADQCRAWVASEVHAKIRSKRIPLIREKLISLGWGNELEIYYCFDDHPPCRRTGRTYSCALGSHSA</sequence>
<proteinExistence type="predicted"/>
<dbReference type="PROSITE" id="PS50181">
    <property type="entry name" value="FBOX"/>
    <property type="match status" value="1"/>
</dbReference>
<gene>
    <name evidence="2" type="ORF">MSAN_02207700</name>
</gene>
<dbReference type="InterPro" id="IPR036047">
    <property type="entry name" value="F-box-like_dom_sf"/>
</dbReference>
<name>A0A8H7CKN0_9AGAR</name>
<evidence type="ECO:0000313" key="2">
    <source>
        <dbReference type="EMBL" id="KAF7338848.1"/>
    </source>
</evidence>
<feature type="domain" description="F-box" evidence="1">
    <location>
        <begin position="3"/>
        <end position="52"/>
    </location>
</feature>
<reference evidence="2" key="1">
    <citation type="submission" date="2020-05" db="EMBL/GenBank/DDBJ databases">
        <title>Mycena genomes resolve the evolution of fungal bioluminescence.</title>
        <authorList>
            <person name="Tsai I.J."/>
        </authorList>
    </citation>
    <scope>NUCLEOTIDE SEQUENCE</scope>
    <source>
        <strain evidence="2">160909Yilan</strain>
    </source>
</reference>
<dbReference type="Proteomes" id="UP000623467">
    <property type="component" value="Unassembled WGS sequence"/>
</dbReference>
<comment type="caution">
    <text evidence="2">The sequence shown here is derived from an EMBL/GenBank/DDBJ whole genome shotgun (WGS) entry which is preliminary data.</text>
</comment>
<organism evidence="2 3">
    <name type="scientific">Mycena sanguinolenta</name>
    <dbReference type="NCBI Taxonomy" id="230812"/>
    <lineage>
        <taxon>Eukaryota</taxon>
        <taxon>Fungi</taxon>
        <taxon>Dikarya</taxon>
        <taxon>Basidiomycota</taxon>
        <taxon>Agaricomycotina</taxon>
        <taxon>Agaricomycetes</taxon>
        <taxon>Agaricomycetidae</taxon>
        <taxon>Agaricales</taxon>
        <taxon>Marasmiineae</taxon>
        <taxon>Mycenaceae</taxon>
        <taxon>Mycena</taxon>
    </lineage>
</organism>
<dbReference type="InterPro" id="IPR001810">
    <property type="entry name" value="F-box_dom"/>
</dbReference>
<evidence type="ECO:0000259" key="1">
    <source>
        <dbReference type="PROSITE" id="PS50181"/>
    </source>
</evidence>
<dbReference type="SUPFAM" id="SSF81383">
    <property type="entry name" value="F-box domain"/>
    <property type="match status" value="1"/>
</dbReference>
<protein>
    <submittedName>
        <fullName evidence="2">F-box domain-containing protein</fullName>
    </submittedName>
</protein>
<dbReference type="Pfam" id="PF00646">
    <property type="entry name" value="F-box"/>
    <property type="match status" value="1"/>
</dbReference>
<accession>A0A8H7CKN0</accession>
<evidence type="ECO:0000313" key="3">
    <source>
        <dbReference type="Proteomes" id="UP000623467"/>
    </source>
</evidence>
<keyword evidence="3" id="KW-1185">Reference proteome</keyword>
<dbReference type="OrthoDB" id="2322499at2759"/>
<dbReference type="EMBL" id="JACAZH010000032">
    <property type="protein sequence ID" value="KAF7338848.1"/>
    <property type="molecule type" value="Genomic_DNA"/>
</dbReference>
<dbReference type="AlphaFoldDB" id="A0A8H7CKN0"/>